<dbReference type="OrthoDB" id="9802340at2"/>
<dbReference type="Proteomes" id="UP000286931">
    <property type="component" value="Unassembled WGS sequence"/>
</dbReference>
<evidence type="ECO:0000256" key="1">
    <source>
        <dbReference type="ARBA" id="ARBA00022679"/>
    </source>
</evidence>
<evidence type="ECO:0000313" key="5">
    <source>
        <dbReference type="Proteomes" id="UP000286931"/>
    </source>
</evidence>
<dbReference type="InterPro" id="IPR000182">
    <property type="entry name" value="GNAT_dom"/>
</dbReference>
<evidence type="ECO:0000259" key="3">
    <source>
        <dbReference type="PROSITE" id="PS51186"/>
    </source>
</evidence>
<dbReference type="AlphaFoldDB" id="A0A401YUB0"/>
<dbReference type="SUPFAM" id="SSF55729">
    <property type="entry name" value="Acyl-CoA N-acyltransferases (Nat)"/>
    <property type="match status" value="1"/>
</dbReference>
<protein>
    <submittedName>
        <fullName evidence="4">N-acetyltransferase</fullName>
    </submittedName>
</protein>
<sequence length="176" mass="19417">MSRTSEETRVQVRPAVEADGTSLAEIDHLTWSPDVTPAPRWAVDKIFFRDADHVRDTLVAHEDDLVVGYLQLERSTLCPASGHVQIINGLAVHPDHQGRRIGRLLLTAAEAEARRRGGRRITLRVLGGNASARALYAACGYRIEGVLEGEFLLAGRYVDDVLMALDLTNEARPPRT</sequence>
<dbReference type="InterPro" id="IPR016181">
    <property type="entry name" value="Acyl_CoA_acyltransferase"/>
</dbReference>
<evidence type="ECO:0000256" key="2">
    <source>
        <dbReference type="ARBA" id="ARBA00023315"/>
    </source>
</evidence>
<keyword evidence="5" id="KW-1185">Reference proteome</keyword>
<feature type="domain" description="N-acetyltransferase" evidence="3">
    <location>
        <begin position="10"/>
        <end position="168"/>
    </location>
</feature>
<name>A0A401YUB0_9ACTN</name>
<accession>A0A401YUB0</accession>
<dbReference type="PROSITE" id="PS51186">
    <property type="entry name" value="GNAT"/>
    <property type="match status" value="1"/>
</dbReference>
<dbReference type="PANTHER" id="PTHR43877">
    <property type="entry name" value="AMINOALKYLPHOSPHONATE N-ACETYLTRANSFERASE-RELATED-RELATED"/>
    <property type="match status" value="1"/>
</dbReference>
<dbReference type="InterPro" id="IPR050832">
    <property type="entry name" value="Bact_Acetyltransf"/>
</dbReference>
<dbReference type="CDD" id="cd04301">
    <property type="entry name" value="NAT_SF"/>
    <property type="match status" value="1"/>
</dbReference>
<dbReference type="Gene3D" id="3.40.630.30">
    <property type="match status" value="1"/>
</dbReference>
<gene>
    <name evidence="4" type="ORF">EHYA_05866</name>
</gene>
<proteinExistence type="predicted"/>
<organism evidence="4 5">
    <name type="scientific">Embleya hyalina</name>
    <dbReference type="NCBI Taxonomy" id="516124"/>
    <lineage>
        <taxon>Bacteria</taxon>
        <taxon>Bacillati</taxon>
        <taxon>Actinomycetota</taxon>
        <taxon>Actinomycetes</taxon>
        <taxon>Kitasatosporales</taxon>
        <taxon>Streptomycetaceae</taxon>
        <taxon>Embleya</taxon>
    </lineage>
</organism>
<keyword evidence="2" id="KW-0012">Acyltransferase</keyword>
<keyword evidence="1 4" id="KW-0808">Transferase</keyword>
<dbReference type="RefSeq" id="WP_126640077.1">
    <property type="nucleotide sequence ID" value="NZ_BIFH01000026.1"/>
</dbReference>
<comment type="caution">
    <text evidence="4">The sequence shown here is derived from an EMBL/GenBank/DDBJ whole genome shotgun (WGS) entry which is preliminary data.</text>
</comment>
<evidence type="ECO:0000313" key="4">
    <source>
        <dbReference type="EMBL" id="GCD98166.1"/>
    </source>
</evidence>
<dbReference type="GO" id="GO:0016747">
    <property type="term" value="F:acyltransferase activity, transferring groups other than amino-acyl groups"/>
    <property type="evidence" value="ECO:0007669"/>
    <property type="project" value="InterPro"/>
</dbReference>
<dbReference type="Pfam" id="PF00583">
    <property type="entry name" value="Acetyltransf_1"/>
    <property type="match status" value="1"/>
</dbReference>
<dbReference type="EMBL" id="BIFH01000026">
    <property type="protein sequence ID" value="GCD98166.1"/>
    <property type="molecule type" value="Genomic_DNA"/>
</dbReference>
<reference evidence="4 5" key="1">
    <citation type="submission" date="2018-12" db="EMBL/GenBank/DDBJ databases">
        <title>Draft genome sequence of Embleya hyalina NBRC 13850T.</title>
        <authorList>
            <person name="Komaki H."/>
            <person name="Hosoyama A."/>
            <person name="Kimura A."/>
            <person name="Ichikawa N."/>
            <person name="Tamura T."/>
        </authorList>
    </citation>
    <scope>NUCLEOTIDE SEQUENCE [LARGE SCALE GENOMIC DNA]</scope>
    <source>
        <strain evidence="4 5">NBRC 13850</strain>
    </source>
</reference>